<protein>
    <submittedName>
        <fullName evidence="1">Uncharacterized protein</fullName>
    </submittedName>
</protein>
<evidence type="ECO:0000313" key="1">
    <source>
        <dbReference type="EMBL" id="GIY55702.1"/>
    </source>
</evidence>
<accession>A0AAV4UD87</accession>
<keyword evidence="2" id="KW-1185">Reference proteome</keyword>
<comment type="caution">
    <text evidence="1">The sequence shown here is derived from an EMBL/GenBank/DDBJ whole genome shotgun (WGS) entry which is preliminary data.</text>
</comment>
<name>A0AAV4UD87_9ARAC</name>
<dbReference type="Proteomes" id="UP001054837">
    <property type="component" value="Unassembled WGS sequence"/>
</dbReference>
<dbReference type="EMBL" id="BPLQ01011105">
    <property type="protein sequence ID" value="GIY55702.1"/>
    <property type="molecule type" value="Genomic_DNA"/>
</dbReference>
<evidence type="ECO:0000313" key="2">
    <source>
        <dbReference type="Proteomes" id="UP001054837"/>
    </source>
</evidence>
<dbReference type="AlphaFoldDB" id="A0AAV4UD87"/>
<reference evidence="1 2" key="1">
    <citation type="submission" date="2021-06" db="EMBL/GenBank/DDBJ databases">
        <title>Caerostris darwini draft genome.</title>
        <authorList>
            <person name="Kono N."/>
            <person name="Arakawa K."/>
        </authorList>
    </citation>
    <scope>NUCLEOTIDE SEQUENCE [LARGE SCALE GENOMIC DNA]</scope>
</reference>
<sequence>MDDALTSRLTEHRLSWSFPVTLTNSAVADDRLTIMMRSPSIITIAYLTDFIRFFSIPPGILYSIRRLALIGAGVRMKKIKNKNTFSESSIGSGG</sequence>
<proteinExistence type="predicted"/>
<organism evidence="1 2">
    <name type="scientific">Caerostris darwini</name>
    <dbReference type="NCBI Taxonomy" id="1538125"/>
    <lineage>
        <taxon>Eukaryota</taxon>
        <taxon>Metazoa</taxon>
        <taxon>Ecdysozoa</taxon>
        <taxon>Arthropoda</taxon>
        <taxon>Chelicerata</taxon>
        <taxon>Arachnida</taxon>
        <taxon>Araneae</taxon>
        <taxon>Araneomorphae</taxon>
        <taxon>Entelegynae</taxon>
        <taxon>Araneoidea</taxon>
        <taxon>Araneidae</taxon>
        <taxon>Caerostris</taxon>
    </lineage>
</organism>
<gene>
    <name evidence="1" type="ORF">CDAR_529031</name>
</gene>